<dbReference type="InterPro" id="IPR029069">
    <property type="entry name" value="HotDog_dom_sf"/>
</dbReference>
<accession>A0A0N0XK34</accession>
<protein>
    <recommendedName>
        <fullName evidence="3">Thioesterase</fullName>
    </recommendedName>
</protein>
<evidence type="ECO:0008006" key="3">
    <source>
        <dbReference type="Google" id="ProtNLM"/>
    </source>
</evidence>
<name>A0A0N0XK34_9NEIS</name>
<comment type="caution">
    <text evidence="1">The sequence shown here is derived from an EMBL/GenBank/DDBJ whole genome shotgun (WGS) entry which is preliminary data.</text>
</comment>
<dbReference type="STRING" id="857265.WG78_10525"/>
<dbReference type="Pfam" id="PF13279">
    <property type="entry name" value="4HBT_2"/>
    <property type="match status" value="1"/>
</dbReference>
<dbReference type="RefSeq" id="WP_053937761.1">
    <property type="nucleotide sequence ID" value="NZ_LAQT01000008.1"/>
</dbReference>
<proteinExistence type="predicted"/>
<reference evidence="1 2" key="1">
    <citation type="submission" date="2015-07" db="EMBL/GenBank/DDBJ databases">
        <title>Draft genome sequence of the Amantichitinum ursilacus IGB-41, a new chitin-degrading bacterium.</title>
        <authorList>
            <person name="Kirstahler P."/>
            <person name="Guenther M."/>
            <person name="Grumaz C."/>
            <person name="Rupp S."/>
            <person name="Zibek S."/>
            <person name="Sohn K."/>
        </authorList>
    </citation>
    <scope>NUCLEOTIDE SEQUENCE [LARGE SCALE GENOMIC DNA]</scope>
    <source>
        <strain evidence="1 2">IGB-41</strain>
    </source>
</reference>
<dbReference type="Gene3D" id="3.10.129.10">
    <property type="entry name" value="Hotdog Thioesterase"/>
    <property type="match status" value="1"/>
</dbReference>
<keyword evidence="2" id="KW-1185">Reference proteome</keyword>
<organism evidence="1 2">
    <name type="scientific">Amantichitinum ursilacus</name>
    <dbReference type="NCBI Taxonomy" id="857265"/>
    <lineage>
        <taxon>Bacteria</taxon>
        <taxon>Pseudomonadati</taxon>
        <taxon>Pseudomonadota</taxon>
        <taxon>Betaproteobacteria</taxon>
        <taxon>Neisseriales</taxon>
        <taxon>Chitinibacteraceae</taxon>
        <taxon>Amantichitinum</taxon>
    </lineage>
</organism>
<dbReference type="EMBL" id="LAQT01000008">
    <property type="protein sequence ID" value="KPC52918.1"/>
    <property type="molecule type" value="Genomic_DNA"/>
</dbReference>
<dbReference type="SUPFAM" id="SSF54637">
    <property type="entry name" value="Thioesterase/thiol ester dehydrase-isomerase"/>
    <property type="match status" value="1"/>
</dbReference>
<dbReference type="Proteomes" id="UP000037939">
    <property type="component" value="Unassembled WGS sequence"/>
</dbReference>
<gene>
    <name evidence="1" type="ORF">WG78_10525</name>
</gene>
<evidence type="ECO:0000313" key="2">
    <source>
        <dbReference type="Proteomes" id="UP000037939"/>
    </source>
</evidence>
<evidence type="ECO:0000313" key="1">
    <source>
        <dbReference type="EMBL" id="KPC52918.1"/>
    </source>
</evidence>
<sequence length="154" mass="17175">MARIKLEPPHWVDFATELTIRVTDINYGGHLGHQELIGLLHEARVQYFAHYDQTETGRDGEPGIIMNDLAINYRSEAFLGETLQISMAGAEPWRAGFDLYYTVNAISPDTGTAPRRVAVAKTGLTFFDYNARKLASLPAAWAARLTRPLQDQAV</sequence>
<dbReference type="OrthoDB" id="333038at2"/>
<dbReference type="AlphaFoldDB" id="A0A0N0XK34"/>